<gene>
    <name evidence="8" type="ORF">OA238_c12350</name>
</gene>
<evidence type="ECO:0000313" key="9">
    <source>
        <dbReference type="Proteomes" id="UP000004688"/>
    </source>
</evidence>
<dbReference type="GO" id="GO:0015276">
    <property type="term" value="F:ligand-gated monoatomic ion channel activity"/>
    <property type="evidence" value="ECO:0007669"/>
    <property type="project" value="InterPro"/>
</dbReference>
<dbReference type="CDD" id="cd01001">
    <property type="entry name" value="PBP2_HisJ_LAO_like"/>
    <property type="match status" value="1"/>
</dbReference>
<feature type="chain" id="PRO_5004102637" evidence="5">
    <location>
        <begin position="26"/>
        <end position="270"/>
    </location>
</feature>
<feature type="signal peptide" evidence="5">
    <location>
        <begin position="1"/>
        <end position="25"/>
    </location>
</feature>
<reference evidence="8 9" key="1">
    <citation type="journal article" date="2013" name="PLoS ONE">
        <title>Poles Apart: Arctic and Antarctic Octadecabacter strains Share High Genome Plasticity and a New Type of Xanthorhodopsin.</title>
        <authorList>
            <person name="Vollmers J."/>
            <person name="Voget S."/>
            <person name="Dietrich S."/>
            <person name="Gollnow K."/>
            <person name="Smits M."/>
            <person name="Meyer K."/>
            <person name="Brinkhoff T."/>
            <person name="Simon M."/>
            <person name="Daniel R."/>
        </authorList>
    </citation>
    <scope>NUCLEOTIDE SEQUENCE [LARGE SCALE GENOMIC DNA]</scope>
    <source>
        <strain evidence="8 9">238</strain>
    </source>
</reference>
<evidence type="ECO:0000313" key="8">
    <source>
        <dbReference type="EMBL" id="AGI71405.1"/>
    </source>
</evidence>
<sequence>MKRLHGLFAAAAAALTLGTTLPASAETLRVGMECTYAPFNYRTDAGELAGYDVDVATGVAAIMGADLEFVCQQWDGMIPALLANKFDLIVASMSITNQRLEKIDFSSPYRDSVGRLVGRSEANLNLFDEASNPIPENFKGLRIGIERASTYEAWFNATLPDAETVLYDGNEPMYLDLRNGRVDAIMTNPMKAHLSFLATEEGSGFEFVSPAISEIEYFGTGVGIGLRQGQPELMARLDAAIKQLINDGKLTEFALKYFPFPIHNEKWGDS</sequence>
<protein>
    <submittedName>
        <fullName evidence="8">Amino acid ABC transporter periplasmatic solute binding component</fullName>
    </submittedName>
</protein>
<dbReference type="eggNOG" id="COG0834">
    <property type="taxonomic scope" value="Bacteria"/>
</dbReference>
<keyword evidence="3 5" id="KW-0732">Signal</keyword>
<dbReference type="PANTHER" id="PTHR35936:SF17">
    <property type="entry name" value="ARGININE-BINDING EXTRACELLULAR PROTEIN ARTP"/>
    <property type="match status" value="1"/>
</dbReference>
<evidence type="ECO:0000256" key="5">
    <source>
        <dbReference type="SAM" id="SignalP"/>
    </source>
</evidence>
<dbReference type="PROSITE" id="PS01039">
    <property type="entry name" value="SBP_BACTERIAL_3"/>
    <property type="match status" value="1"/>
</dbReference>
<dbReference type="SUPFAM" id="SSF53850">
    <property type="entry name" value="Periplasmic binding protein-like II"/>
    <property type="match status" value="1"/>
</dbReference>
<dbReference type="Proteomes" id="UP000004688">
    <property type="component" value="Chromosome"/>
</dbReference>
<dbReference type="PANTHER" id="PTHR35936">
    <property type="entry name" value="MEMBRANE-BOUND LYTIC MUREIN TRANSGLYCOSYLASE F"/>
    <property type="match status" value="1"/>
</dbReference>
<dbReference type="GO" id="GO:0016020">
    <property type="term" value="C:membrane"/>
    <property type="evidence" value="ECO:0007669"/>
    <property type="project" value="InterPro"/>
</dbReference>
<evidence type="ECO:0000256" key="4">
    <source>
        <dbReference type="RuleBase" id="RU003744"/>
    </source>
</evidence>
<comment type="similarity">
    <text evidence="2 4">Belongs to the bacterial solute-binding protein 3 family.</text>
</comment>
<dbReference type="SMART" id="SM00062">
    <property type="entry name" value="PBPb"/>
    <property type="match status" value="1"/>
</dbReference>
<evidence type="ECO:0000256" key="3">
    <source>
        <dbReference type="ARBA" id="ARBA00022729"/>
    </source>
</evidence>
<dbReference type="OrthoDB" id="9807134at2"/>
<dbReference type="RefSeq" id="WP_015494611.1">
    <property type="nucleotide sequence ID" value="NC_020908.1"/>
</dbReference>
<comment type="subcellular location">
    <subcellularLocation>
        <location evidence="1">Cell envelope</location>
    </subcellularLocation>
</comment>
<dbReference type="HOGENOM" id="CLU_019602_18_0_5"/>
<dbReference type="Pfam" id="PF00497">
    <property type="entry name" value="SBP_bac_3"/>
    <property type="match status" value="1"/>
</dbReference>
<name>M9RNQ8_9RHOB</name>
<dbReference type="KEGG" id="oar:OA238_c12350"/>
<dbReference type="SMART" id="SM00079">
    <property type="entry name" value="PBPe"/>
    <property type="match status" value="1"/>
</dbReference>
<evidence type="ECO:0000259" key="7">
    <source>
        <dbReference type="SMART" id="SM00079"/>
    </source>
</evidence>
<organism evidence="8 9">
    <name type="scientific">Octadecabacter arcticus 238</name>
    <dbReference type="NCBI Taxonomy" id="391616"/>
    <lineage>
        <taxon>Bacteria</taxon>
        <taxon>Pseudomonadati</taxon>
        <taxon>Pseudomonadota</taxon>
        <taxon>Alphaproteobacteria</taxon>
        <taxon>Rhodobacterales</taxon>
        <taxon>Roseobacteraceae</taxon>
        <taxon>Octadecabacter</taxon>
    </lineage>
</organism>
<dbReference type="AlphaFoldDB" id="M9RNQ8"/>
<evidence type="ECO:0000256" key="2">
    <source>
        <dbReference type="ARBA" id="ARBA00010333"/>
    </source>
</evidence>
<dbReference type="GO" id="GO:0030313">
    <property type="term" value="C:cell envelope"/>
    <property type="evidence" value="ECO:0007669"/>
    <property type="project" value="UniProtKB-SubCell"/>
</dbReference>
<dbReference type="EMBL" id="CP003742">
    <property type="protein sequence ID" value="AGI71405.1"/>
    <property type="molecule type" value="Genomic_DNA"/>
</dbReference>
<feature type="domain" description="Solute-binding protein family 3/N-terminal" evidence="6">
    <location>
        <begin position="27"/>
        <end position="261"/>
    </location>
</feature>
<proteinExistence type="inferred from homology"/>
<dbReference type="InterPro" id="IPR018313">
    <property type="entry name" value="SBP_3_CS"/>
</dbReference>
<keyword evidence="9" id="KW-1185">Reference proteome</keyword>
<dbReference type="InterPro" id="IPR001638">
    <property type="entry name" value="Solute-binding_3/MltF_N"/>
</dbReference>
<evidence type="ECO:0000256" key="1">
    <source>
        <dbReference type="ARBA" id="ARBA00004196"/>
    </source>
</evidence>
<accession>M9RNQ8</accession>
<dbReference type="STRING" id="391616.OA238_c12350"/>
<evidence type="ECO:0000259" key="6">
    <source>
        <dbReference type="SMART" id="SM00062"/>
    </source>
</evidence>
<dbReference type="InterPro" id="IPR001320">
    <property type="entry name" value="Iontro_rcpt_C"/>
</dbReference>
<feature type="domain" description="Ionotropic glutamate receptor C-terminal" evidence="7">
    <location>
        <begin position="27"/>
        <end position="260"/>
    </location>
</feature>
<dbReference type="Gene3D" id="3.40.190.10">
    <property type="entry name" value="Periplasmic binding protein-like II"/>
    <property type="match status" value="2"/>
</dbReference>